<keyword evidence="2" id="KW-1185">Reference proteome</keyword>
<accession>A0ABP5PW57</accession>
<sequence>MVGEGSGDLGCFVVDGLSCGEDWAVFGRAAAAAGAGGASEAGDEEGFGVEAVVRAGESLPMAAQAVVEAAATTAAPAATVVQRRRFEVALRCEPDGSRGSWGDGLRVCWPKVNHGPR</sequence>
<evidence type="ECO:0000313" key="2">
    <source>
        <dbReference type="Proteomes" id="UP001499843"/>
    </source>
</evidence>
<name>A0ABP5PW57_9ACTN</name>
<dbReference type="Proteomes" id="UP001499843">
    <property type="component" value="Unassembled WGS sequence"/>
</dbReference>
<reference evidence="2" key="1">
    <citation type="journal article" date="2019" name="Int. J. Syst. Evol. Microbiol.">
        <title>The Global Catalogue of Microorganisms (GCM) 10K type strain sequencing project: providing services to taxonomists for standard genome sequencing and annotation.</title>
        <authorList>
            <consortium name="The Broad Institute Genomics Platform"/>
            <consortium name="The Broad Institute Genome Sequencing Center for Infectious Disease"/>
            <person name="Wu L."/>
            <person name="Ma J."/>
        </authorList>
    </citation>
    <scope>NUCLEOTIDE SEQUENCE [LARGE SCALE GENOMIC DNA]</scope>
    <source>
        <strain evidence="2">JCM 16114</strain>
    </source>
</reference>
<organism evidence="1 2">
    <name type="scientific">Nonomuraea monospora</name>
    <dbReference type="NCBI Taxonomy" id="568818"/>
    <lineage>
        <taxon>Bacteria</taxon>
        <taxon>Bacillati</taxon>
        <taxon>Actinomycetota</taxon>
        <taxon>Actinomycetes</taxon>
        <taxon>Streptosporangiales</taxon>
        <taxon>Streptosporangiaceae</taxon>
        <taxon>Nonomuraea</taxon>
    </lineage>
</organism>
<evidence type="ECO:0000313" key="1">
    <source>
        <dbReference type="EMBL" id="GAA2215970.1"/>
    </source>
</evidence>
<dbReference type="EMBL" id="BAAAQX010000058">
    <property type="protein sequence ID" value="GAA2215970.1"/>
    <property type="molecule type" value="Genomic_DNA"/>
</dbReference>
<proteinExistence type="predicted"/>
<comment type="caution">
    <text evidence="1">The sequence shown here is derived from an EMBL/GenBank/DDBJ whole genome shotgun (WGS) entry which is preliminary data.</text>
</comment>
<gene>
    <name evidence="1" type="ORF">GCM10009850_114390</name>
</gene>
<protein>
    <submittedName>
        <fullName evidence="1">Uncharacterized protein</fullName>
    </submittedName>
</protein>